<accession>A0A084IQQ3</accession>
<keyword evidence="7" id="KW-0862">Zinc</keyword>
<protein>
    <recommendedName>
        <fullName evidence="5">6-carboxy-5,6,7,8-tetrahydropterin synthase</fullName>
        <ecNumber evidence="4">4.1.2.50</ecNumber>
    </recommendedName>
    <alternativeName>
        <fullName evidence="9">Queuosine biosynthesis protein QueD</fullName>
    </alternativeName>
</protein>
<dbReference type="PATRIC" id="fig|1304275.5.peg.582"/>
<organism evidence="11 12">
    <name type="scientific">Salinisphaera hydrothermalis (strain C41B8)</name>
    <dbReference type="NCBI Taxonomy" id="1304275"/>
    <lineage>
        <taxon>Bacteria</taxon>
        <taxon>Pseudomonadati</taxon>
        <taxon>Pseudomonadota</taxon>
        <taxon>Gammaproteobacteria</taxon>
        <taxon>Salinisphaerales</taxon>
        <taxon>Salinisphaeraceae</taxon>
        <taxon>Salinisphaera</taxon>
    </lineage>
</organism>
<gene>
    <name evidence="11" type="ORF">C41B8_02867</name>
</gene>
<evidence type="ECO:0000313" key="11">
    <source>
        <dbReference type="EMBL" id="KEZ79037.1"/>
    </source>
</evidence>
<dbReference type="EC" id="4.1.2.50" evidence="4"/>
<dbReference type="eggNOG" id="COG0720">
    <property type="taxonomic scope" value="Bacteria"/>
</dbReference>
<dbReference type="PANTHER" id="PTHR12589">
    <property type="entry name" value="PYRUVOYL TETRAHYDROBIOPTERIN SYNTHASE"/>
    <property type="match status" value="1"/>
</dbReference>
<comment type="cofactor">
    <cofactor evidence="1">
        <name>Zn(2+)</name>
        <dbReference type="ChEBI" id="CHEBI:29105"/>
    </cofactor>
</comment>
<dbReference type="PANTHER" id="PTHR12589:SF7">
    <property type="entry name" value="6-PYRUVOYL TETRAHYDROBIOPTERIN SYNTHASE"/>
    <property type="match status" value="1"/>
</dbReference>
<evidence type="ECO:0000256" key="3">
    <source>
        <dbReference type="ARBA" id="ARBA00008900"/>
    </source>
</evidence>
<evidence type="ECO:0000256" key="7">
    <source>
        <dbReference type="ARBA" id="ARBA00022833"/>
    </source>
</evidence>
<keyword evidence="6" id="KW-0479">Metal-binding</keyword>
<evidence type="ECO:0000256" key="1">
    <source>
        <dbReference type="ARBA" id="ARBA00001947"/>
    </source>
</evidence>
<dbReference type="Pfam" id="PF01242">
    <property type="entry name" value="PTPS"/>
    <property type="match status" value="1"/>
</dbReference>
<evidence type="ECO:0000313" key="12">
    <source>
        <dbReference type="Proteomes" id="UP000028302"/>
    </source>
</evidence>
<comment type="catalytic activity">
    <reaction evidence="10">
        <text>7,8-dihydroneopterin 3'-triphosphate + H2O = 6-carboxy-5,6,7,8-tetrahydropterin + triphosphate + acetaldehyde + 2 H(+)</text>
        <dbReference type="Rhea" id="RHEA:27966"/>
        <dbReference type="ChEBI" id="CHEBI:15343"/>
        <dbReference type="ChEBI" id="CHEBI:15377"/>
        <dbReference type="ChEBI" id="CHEBI:15378"/>
        <dbReference type="ChEBI" id="CHEBI:18036"/>
        <dbReference type="ChEBI" id="CHEBI:58462"/>
        <dbReference type="ChEBI" id="CHEBI:61032"/>
        <dbReference type="EC" id="4.1.2.50"/>
    </reaction>
</comment>
<evidence type="ECO:0000256" key="2">
    <source>
        <dbReference type="ARBA" id="ARBA00005061"/>
    </source>
</evidence>
<evidence type="ECO:0000256" key="6">
    <source>
        <dbReference type="ARBA" id="ARBA00022723"/>
    </source>
</evidence>
<evidence type="ECO:0000256" key="8">
    <source>
        <dbReference type="ARBA" id="ARBA00023239"/>
    </source>
</evidence>
<evidence type="ECO:0000256" key="5">
    <source>
        <dbReference type="ARBA" id="ARBA00018141"/>
    </source>
</evidence>
<dbReference type="Gene3D" id="3.30.479.10">
    <property type="entry name" value="6-pyruvoyl tetrahydropterin synthase/QueD"/>
    <property type="match status" value="1"/>
</dbReference>
<dbReference type="AlphaFoldDB" id="A0A084IQQ3"/>
<comment type="similarity">
    <text evidence="3">Belongs to the PTPS family. QueD subfamily.</text>
</comment>
<dbReference type="EMBL" id="APNK01000002">
    <property type="protein sequence ID" value="KEZ79037.1"/>
    <property type="molecule type" value="Genomic_DNA"/>
</dbReference>
<name>A0A084IQQ3_SALHC</name>
<dbReference type="GO" id="GO:0070497">
    <property type="term" value="F:6-carboxytetrahydropterin synthase activity"/>
    <property type="evidence" value="ECO:0007669"/>
    <property type="project" value="UniProtKB-EC"/>
</dbReference>
<evidence type="ECO:0000256" key="10">
    <source>
        <dbReference type="ARBA" id="ARBA00048807"/>
    </source>
</evidence>
<proteinExistence type="inferred from homology"/>
<dbReference type="SUPFAM" id="SSF55620">
    <property type="entry name" value="Tetrahydrobiopterin biosynthesis enzymes-like"/>
    <property type="match status" value="1"/>
</dbReference>
<dbReference type="RefSeq" id="WP_037333635.1">
    <property type="nucleotide sequence ID" value="NZ_APNK01000002.1"/>
</dbReference>
<reference evidence="11 12" key="1">
    <citation type="submission" date="2013-03" db="EMBL/GenBank/DDBJ databases">
        <title>Salinisphaera hydrothermalis C41B8 Genome Sequencing.</title>
        <authorList>
            <person name="Li C."/>
            <person name="Lai Q."/>
            <person name="Shao Z."/>
        </authorList>
    </citation>
    <scope>NUCLEOTIDE SEQUENCE [LARGE SCALE GENOMIC DNA]</scope>
    <source>
        <strain evidence="11 12">C41B8</strain>
    </source>
</reference>
<dbReference type="InterPro" id="IPR038418">
    <property type="entry name" value="6-PTP_synth/QueD_sf"/>
</dbReference>
<evidence type="ECO:0000256" key="9">
    <source>
        <dbReference type="ARBA" id="ARBA00031449"/>
    </source>
</evidence>
<dbReference type="GO" id="GO:0046872">
    <property type="term" value="F:metal ion binding"/>
    <property type="evidence" value="ECO:0007669"/>
    <property type="project" value="UniProtKB-KW"/>
</dbReference>
<dbReference type="UniPathway" id="UPA00391"/>
<dbReference type="InterPro" id="IPR007115">
    <property type="entry name" value="6-PTP_synth/QueD"/>
</dbReference>
<keyword evidence="8" id="KW-0456">Lyase</keyword>
<comment type="caution">
    <text evidence="11">The sequence shown here is derived from an EMBL/GenBank/DDBJ whole genome shotgun (WGS) entry which is preliminary data.</text>
</comment>
<sequence length="132" mass="14143">MFHLTVRDHVMIAHSFSSPTFGPAQALHGATYVVDVTFYREALDADDLVVDIGAASSALSAVLAEFNLCNLDDNPALAGHNTTTEYMAGIIFSRMKQAIAEGRLGENAAGLSRMGVRLSESHIAWAGYEAEL</sequence>
<dbReference type="Proteomes" id="UP000028302">
    <property type="component" value="Unassembled WGS sequence"/>
</dbReference>
<evidence type="ECO:0000256" key="4">
    <source>
        <dbReference type="ARBA" id="ARBA00012982"/>
    </source>
</evidence>
<keyword evidence="12" id="KW-1185">Reference proteome</keyword>
<dbReference type="OrthoDB" id="9787853at2"/>
<comment type="pathway">
    <text evidence="2">Purine metabolism; 7-cyano-7-deazaguanine biosynthesis.</text>
</comment>
<dbReference type="STRING" id="1304275.C41B8_02867"/>